<dbReference type="EMBL" id="JAAIUW010000007">
    <property type="protein sequence ID" value="KAF7824334.1"/>
    <property type="molecule type" value="Genomic_DNA"/>
</dbReference>
<dbReference type="Proteomes" id="UP000634136">
    <property type="component" value="Unassembled WGS sequence"/>
</dbReference>
<proteinExistence type="predicted"/>
<reference evidence="1" key="1">
    <citation type="submission" date="2020-09" db="EMBL/GenBank/DDBJ databases">
        <title>Genome-Enabled Discovery of Anthraquinone Biosynthesis in Senna tora.</title>
        <authorList>
            <person name="Kang S.-H."/>
            <person name="Pandey R.P."/>
            <person name="Lee C.-M."/>
            <person name="Sim J.-S."/>
            <person name="Jeong J.-T."/>
            <person name="Choi B.-S."/>
            <person name="Jung M."/>
            <person name="Ginzburg D."/>
            <person name="Zhao K."/>
            <person name="Won S.Y."/>
            <person name="Oh T.-J."/>
            <person name="Yu Y."/>
            <person name="Kim N.-H."/>
            <person name="Lee O.R."/>
            <person name="Lee T.-H."/>
            <person name="Bashyal P."/>
            <person name="Kim T.-S."/>
            <person name="Lee W.-H."/>
            <person name="Kawkins C."/>
            <person name="Kim C.-K."/>
            <person name="Kim J.S."/>
            <person name="Ahn B.O."/>
            <person name="Rhee S.Y."/>
            <person name="Sohng J.K."/>
        </authorList>
    </citation>
    <scope>NUCLEOTIDE SEQUENCE</scope>
    <source>
        <tissue evidence="1">Leaf</tissue>
    </source>
</reference>
<sequence>MDRNSKLKVRSVSEAEWSHTLPSGRHWAVATRKQRESSNPVMHAWCGEGYAWYNTTVV</sequence>
<name>A0A834TN16_9FABA</name>
<dbReference type="AlphaFoldDB" id="A0A834TN16"/>
<gene>
    <name evidence="1" type="ORF">G2W53_022478</name>
</gene>
<evidence type="ECO:0000313" key="1">
    <source>
        <dbReference type="EMBL" id="KAF7824334.1"/>
    </source>
</evidence>
<organism evidence="1 2">
    <name type="scientific">Senna tora</name>
    <dbReference type="NCBI Taxonomy" id="362788"/>
    <lineage>
        <taxon>Eukaryota</taxon>
        <taxon>Viridiplantae</taxon>
        <taxon>Streptophyta</taxon>
        <taxon>Embryophyta</taxon>
        <taxon>Tracheophyta</taxon>
        <taxon>Spermatophyta</taxon>
        <taxon>Magnoliopsida</taxon>
        <taxon>eudicotyledons</taxon>
        <taxon>Gunneridae</taxon>
        <taxon>Pentapetalae</taxon>
        <taxon>rosids</taxon>
        <taxon>fabids</taxon>
        <taxon>Fabales</taxon>
        <taxon>Fabaceae</taxon>
        <taxon>Caesalpinioideae</taxon>
        <taxon>Cassia clade</taxon>
        <taxon>Senna</taxon>
    </lineage>
</organism>
<protein>
    <submittedName>
        <fullName evidence="1">Uncharacterized protein</fullName>
    </submittedName>
</protein>
<accession>A0A834TN16</accession>
<evidence type="ECO:0000313" key="2">
    <source>
        <dbReference type="Proteomes" id="UP000634136"/>
    </source>
</evidence>
<keyword evidence="2" id="KW-1185">Reference proteome</keyword>
<comment type="caution">
    <text evidence="1">The sequence shown here is derived from an EMBL/GenBank/DDBJ whole genome shotgun (WGS) entry which is preliminary data.</text>
</comment>